<feature type="region of interest" description="Disordered" evidence="1">
    <location>
        <begin position="1"/>
        <end position="27"/>
    </location>
</feature>
<dbReference type="AlphaFoldDB" id="A0A5A7T3E2"/>
<name>A0A5A7T3E2_CUCMM</name>
<evidence type="ECO:0000256" key="1">
    <source>
        <dbReference type="SAM" id="MobiDB-lite"/>
    </source>
</evidence>
<sequence length="420" mass="46127">MVNTRKGTYAGKSSEEVHEVSSPKGAMHGVRMCSRRFKTRPSASEAHLTDMDFDDLDDVPLARLLKKTNSQESSSTEGVFVPTLGIAPASKVQPGPFVRFLPSPSLPVASDDVHASIPNDVPGDVSVAREEQPDALSDENEVDPSNPEVCTDKVPTNADDTPTIPPCSFKEENVQRWKFVVQRRLANEVNVSDKHQSYMSIIDLIGRTGLAKTISNAGPFYPHLIREFIVNLPDEFNDPSSPDYHTVHVRGFKFVVFPVVINGFLGNVVDIDYSPSSPSSNVLASVLSGGTLSMWPVNGIPALFLALNMPFCIRLILLIGSLPLMPPVYLQPWQLFCIKFGSHVPDIDQDVHLSRGPRVFVTSDWAESAEGFFVDGELTSRIVNSLAVESQALSTFINLLFGRRLEVDALICQGFCPIYQ</sequence>
<comment type="caution">
    <text evidence="2">The sequence shown here is derived from an EMBL/GenBank/DDBJ whole genome shotgun (WGS) entry which is preliminary data.</text>
</comment>
<reference evidence="2 3" key="1">
    <citation type="submission" date="2019-08" db="EMBL/GenBank/DDBJ databases">
        <title>Draft genome sequences of two oriental melons (Cucumis melo L. var makuwa).</title>
        <authorList>
            <person name="Kwon S.-Y."/>
        </authorList>
    </citation>
    <scope>NUCLEOTIDE SEQUENCE [LARGE SCALE GENOMIC DNA]</scope>
    <source>
        <strain evidence="3">cv. SW 3</strain>
        <tissue evidence="2">Leaf</tissue>
    </source>
</reference>
<gene>
    <name evidence="2" type="ORF">E6C27_scaffold56G002090</name>
</gene>
<evidence type="ECO:0000313" key="3">
    <source>
        <dbReference type="Proteomes" id="UP000321393"/>
    </source>
</evidence>
<evidence type="ECO:0008006" key="4">
    <source>
        <dbReference type="Google" id="ProtNLM"/>
    </source>
</evidence>
<accession>A0A5A7T3E2</accession>
<organism evidence="2 3">
    <name type="scientific">Cucumis melo var. makuwa</name>
    <name type="common">Oriental melon</name>
    <dbReference type="NCBI Taxonomy" id="1194695"/>
    <lineage>
        <taxon>Eukaryota</taxon>
        <taxon>Viridiplantae</taxon>
        <taxon>Streptophyta</taxon>
        <taxon>Embryophyta</taxon>
        <taxon>Tracheophyta</taxon>
        <taxon>Spermatophyta</taxon>
        <taxon>Magnoliopsida</taxon>
        <taxon>eudicotyledons</taxon>
        <taxon>Gunneridae</taxon>
        <taxon>Pentapetalae</taxon>
        <taxon>rosids</taxon>
        <taxon>fabids</taxon>
        <taxon>Cucurbitales</taxon>
        <taxon>Cucurbitaceae</taxon>
        <taxon>Benincaseae</taxon>
        <taxon>Cucumis</taxon>
    </lineage>
</organism>
<feature type="region of interest" description="Disordered" evidence="1">
    <location>
        <begin position="130"/>
        <end position="166"/>
    </location>
</feature>
<dbReference type="EMBL" id="SSTE01019881">
    <property type="protein sequence ID" value="KAA0035995.1"/>
    <property type="molecule type" value="Genomic_DNA"/>
</dbReference>
<evidence type="ECO:0000313" key="2">
    <source>
        <dbReference type="EMBL" id="KAA0035995.1"/>
    </source>
</evidence>
<protein>
    <recommendedName>
        <fullName evidence="4">Envelope-like protein</fullName>
    </recommendedName>
</protein>
<proteinExistence type="predicted"/>
<dbReference type="Proteomes" id="UP000321393">
    <property type="component" value="Unassembled WGS sequence"/>
</dbReference>